<dbReference type="EMBL" id="BAABHD010000083">
    <property type="protein sequence ID" value="GAA4468937.1"/>
    <property type="molecule type" value="Genomic_DNA"/>
</dbReference>
<dbReference type="Proteomes" id="UP001501175">
    <property type="component" value="Unassembled WGS sequence"/>
</dbReference>
<comment type="caution">
    <text evidence="1">The sequence shown here is derived from an EMBL/GenBank/DDBJ whole genome shotgun (WGS) entry which is preliminary data.</text>
</comment>
<accession>A0ABP8NL92</accession>
<dbReference type="Pfam" id="PF25594">
    <property type="entry name" value="GldB_lipo"/>
    <property type="match status" value="1"/>
</dbReference>
<reference evidence="2" key="1">
    <citation type="journal article" date="2019" name="Int. J. Syst. Evol. Microbiol.">
        <title>The Global Catalogue of Microorganisms (GCM) 10K type strain sequencing project: providing services to taxonomists for standard genome sequencing and annotation.</title>
        <authorList>
            <consortium name="The Broad Institute Genomics Platform"/>
            <consortium name="The Broad Institute Genome Sequencing Center for Infectious Disease"/>
            <person name="Wu L."/>
            <person name="Ma J."/>
        </authorList>
    </citation>
    <scope>NUCLEOTIDE SEQUENCE [LARGE SCALE GENOMIC DNA]</scope>
    <source>
        <strain evidence="2">JCM 17927</strain>
    </source>
</reference>
<name>A0ABP8NL92_9BACT</name>
<protein>
    <recommendedName>
        <fullName evidence="3">Gliding motility-associated lipoprotein GldB</fullName>
    </recommendedName>
</protein>
<organism evidence="1 2">
    <name type="scientific">Nibrella saemangeumensis</name>
    <dbReference type="NCBI Taxonomy" id="1084526"/>
    <lineage>
        <taxon>Bacteria</taxon>
        <taxon>Pseudomonadati</taxon>
        <taxon>Bacteroidota</taxon>
        <taxon>Cytophagia</taxon>
        <taxon>Cytophagales</taxon>
        <taxon>Spirosomataceae</taxon>
        <taxon>Nibrella</taxon>
    </lineage>
</organism>
<gene>
    <name evidence="1" type="ORF">GCM10023189_55120</name>
</gene>
<sequence length="337" mass="38679">MKTGKRMNDRISPIWLLVGGLICIFLLNSCDEREEVTLQRLDQQLFSGKSRDSIRAFLNQHPDVARLYFSSKEPGNDTALVNELYNRINDRELNVLYQQVQTEFSEAKELENQLSEAFTNIKKEFPDFRIPRVTSLVTGFMGPDFVVSDSLIVIGLDYFAGPESKYRPQGPEFPQYILRRYQKDYLVPAIVFAISDRFNATDRSDQTLLADMVYYGKGFVFTKAMLPEVADSLIIGYTDQQLTQTYAAQDLVWAHFIDEQLLYQTSPAIKQRYTNERPFTAEIGSKAPGAIGRWLGWRIVGKYHDENPSVSIRELMANTNARQIFQESGYKGQPDEE</sequence>
<evidence type="ECO:0008006" key="3">
    <source>
        <dbReference type="Google" id="ProtNLM"/>
    </source>
</evidence>
<keyword evidence="2" id="KW-1185">Reference proteome</keyword>
<proteinExistence type="predicted"/>
<evidence type="ECO:0000313" key="1">
    <source>
        <dbReference type="EMBL" id="GAA4468937.1"/>
    </source>
</evidence>
<evidence type="ECO:0000313" key="2">
    <source>
        <dbReference type="Proteomes" id="UP001501175"/>
    </source>
</evidence>
<dbReference type="InterPro" id="IPR019853">
    <property type="entry name" value="GldB-like"/>
</dbReference>